<comment type="caution">
    <text evidence="12">The sequence shown here is derived from an EMBL/GenBank/DDBJ whole genome shotgun (WGS) entry which is preliminary data.</text>
</comment>
<evidence type="ECO:0000256" key="6">
    <source>
        <dbReference type="ARBA" id="ARBA00022962"/>
    </source>
</evidence>
<dbReference type="Gene3D" id="3.40.50.620">
    <property type="entry name" value="HUPs"/>
    <property type="match status" value="1"/>
</dbReference>
<comment type="pathway">
    <text evidence="1">Amino-acid biosynthesis; L-asparagine biosynthesis; L-asparagine from L-aspartate (L-Gln route): step 1/1.</text>
</comment>
<evidence type="ECO:0000256" key="9">
    <source>
        <dbReference type="PIRSR" id="PIRSR001589-2"/>
    </source>
</evidence>
<dbReference type="InterPro" id="IPR014729">
    <property type="entry name" value="Rossmann-like_a/b/a_fold"/>
</dbReference>
<feature type="domain" description="Glutamine amidotransferase type-2" evidence="11">
    <location>
        <begin position="2"/>
        <end position="213"/>
    </location>
</feature>
<dbReference type="PANTHER" id="PTHR43284:SF1">
    <property type="entry name" value="ASPARAGINE SYNTHETASE"/>
    <property type="match status" value="1"/>
</dbReference>
<dbReference type="EC" id="6.3.5.4" evidence="3"/>
<dbReference type="CDD" id="cd01991">
    <property type="entry name" value="Asn_synthase_B_C"/>
    <property type="match status" value="1"/>
</dbReference>
<reference evidence="12" key="1">
    <citation type="submission" date="2022-12" db="EMBL/GenBank/DDBJ databases">
        <title>Reference genome sequencing for broad-spectrum identification of bacterial and archaeal isolates by mass spectrometry.</title>
        <authorList>
            <person name="Sekiguchi Y."/>
            <person name="Tourlousse D.M."/>
        </authorList>
    </citation>
    <scope>NUCLEOTIDE SEQUENCE</scope>
    <source>
        <strain evidence="12">ASRB1</strain>
    </source>
</reference>
<keyword evidence="4 9" id="KW-0547">Nucleotide-binding</keyword>
<dbReference type="PANTHER" id="PTHR43284">
    <property type="entry name" value="ASPARAGINE SYNTHETASE (GLUTAMINE-HYDROLYZING)"/>
    <property type="match status" value="1"/>
</dbReference>
<keyword evidence="8" id="KW-0061">Asparagine biosynthesis</keyword>
<evidence type="ECO:0000313" key="13">
    <source>
        <dbReference type="Proteomes" id="UP001144372"/>
    </source>
</evidence>
<dbReference type="Gene3D" id="3.60.20.10">
    <property type="entry name" value="Glutamine Phosphoribosylpyrophosphate, subunit 1, domain 1"/>
    <property type="match status" value="1"/>
</dbReference>
<evidence type="ECO:0000313" key="12">
    <source>
        <dbReference type="EMBL" id="GLI33527.1"/>
    </source>
</evidence>
<comment type="similarity">
    <text evidence="2">Belongs to the asparagine synthetase family.</text>
</comment>
<keyword evidence="8" id="KW-0028">Amino-acid biosynthesis</keyword>
<dbReference type="InterPro" id="IPR017932">
    <property type="entry name" value="GATase_2_dom"/>
</dbReference>
<evidence type="ECO:0000256" key="4">
    <source>
        <dbReference type="ARBA" id="ARBA00022741"/>
    </source>
</evidence>
<evidence type="ECO:0000256" key="5">
    <source>
        <dbReference type="ARBA" id="ARBA00022840"/>
    </source>
</evidence>
<keyword evidence="6 8" id="KW-0315">Glutamine amidotransferase</keyword>
<protein>
    <recommendedName>
        <fullName evidence="3">asparagine synthase (glutamine-hydrolyzing)</fullName>
        <ecNumber evidence="3">6.3.5.4</ecNumber>
    </recommendedName>
</protein>
<dbReference type="InterPro" id="IPR001962">
    <property type="entry name" value="Asn_synthase"/>
</dbReference>
<keyword evidence="13" id="KW-1185">Reference proteome</keyword>
<gene>
    <name evidence="12" type="primary">asnB</name>
    <name evidence="12" type="ORF">DAMNIGENAA_09600</name>
</gene>
<proteinExistence type="inferred from homology"/>
<dbReference type="SUPFAM" id="SSF52402">
    <property type="entry name" value="Adenine nucleotide alpha hydrolases-like"/>
    <property type="match status" value="1"/>
</dbReference>
<evidence type="ECO:0000256" key="7">
    <source>
        <dbReference type="ARBA" id="ARBA00048741"/>
    </source>
</evidence>
<dbReference type="NCBIfam" id="TIGR01536">
    <property type="entry name" value="asn_synth_AEB"/>
    <property type="match status" value="1"/>
</dbReference>
<dbReference type="PIRSF" id="PIRSF001589">
    <property type="entry name" value="Asn_synthetase_glu-h"/>
    <property type="match status" value="1"/>
</dbReference>
<dbReference type="GO" id="GO:0005524">
    <property type="term" value="F:ATP binding"/>
    <property type="evidence" value="ECO:0007669"/>
    <property type="project" value="UniProtKB-KW"/>
</dbReference>
<evidence type="ECO:0000256" key="8">
    <source>
        <dbReference type="PIRSR" id="PIRSR001589-1"/>
    </source>
</evidence>
<dbReference type="Pfam" id="PF00733">
    <property type="entry name" value="Asn_synthase"/>
    <property type="match status" value="1"/>
</dbReference>
<dbReference type="CDD" id="cd00712">
    <property type="entry name" value="AsnB"/>
    <property type="match status" value="1"/>
</dbReference>
<keyword evidence="5 9" id="KW-0067">ATP-binding</keyword>
<dbReference type="AlphaFoldDB" id="A0A9W6FRH0"/>
<dbReference type="GO" id="GO:0006529">
    <property type="term" value="P:asparagine biosynthetic process"/>
    <property type="evidence" value="ECO:0007669"/>
    <property type="project" value="UniProtKB-KW"/>
</dbReference>
<dbReference type="InterPro" id="IPR006426">
    <property type="entry name" value="Asn_synth_AEB"/>
</dbReference>
<dbReference type="GO" id="GO:0004066">
    <property type="term" value="F:asparagine synthase (glutamine-hydrolyzing) activity"/>
    <property type="evidence" value="ECO:0007669"/>
    <property type="project" value="UniProtKB-EC"/>
</dbReference>
<dbReference type="Pfam" id="PF13537">
    <property type="entry name" value="GATase_7"/>
    <property type="match status" value="1"/>
</dbReference>
<dbReference type="Proteomes" id="UP001144372">
    <property type="component" value="Unassembled WGS sequence"/>
</dbReference>
<dbReference type="SUPFAM" id="SSF56235">
    <property type="entry name" value="N-terminal nucleophile aminohydrolases (Ntn hydrolases)"/>
    <property type="match status" value="1"/>
</dbReference>
<comment type="catalytic activity">
    <reaction evidence="7">
        <text>L-aspartate + L-glutamine + ATP + H2O = L-asparagine + L-glutamate + AMP + diphosphate + H(+)</text>
        <dbReference type="Rhea" id="RHEA:12228"/>
        <dbReference type="ChEBI" id="CHEBI:15377"/>
        <dbReference type="ChEBI" id="CHEBI:15378"/>
        <dbReference type="ChEBI" id="CHEBI:29985"/>
        <dbReference type="ChEBI" id="CHEBI:29991"/>
        <dbReference type="ChEBI" id="CHEBI:30616"/>
        <dbReference type="ChEBI" id="CHEBI:33019"/>
        <dbReference type="ChEBI" id="CHEBI:58048"/>
        <dbReference type="ChEBI" id="CHEBI:58359"/>
        <dbReference type="ChEBI" id="CHEBI:456215"/>
        <dbReference type="EC" id="6.3.5.4"/>
    </reaction>
</comment>
<feature type="binding site" evidence="9">
    <location>
        <position position="289"/>
    </location>
    <ligand>
        <name>ATP</name>
        <dbReference type="ChEBI" id="CHEBI:30616"/>
    </ligand>
</feature>
<evidence type="ECO:0000256" key="2">
    <source>
        <dbReference type="ARBA" id="ARBA00005752"/>
    </source>
</evidence>
<dbReference type="RefSeq" id="WP_281792567.1">
    <property type="nucleotide sequence ID" value="NZ_BSDR01000001.1"/>
</dbReference>
<dbReference type="EMBL" id="BSDR01000001">
    <property type="protein sequence ID" value="GLI33527.1"/>
    <property type="molecule type" value="Genomic_DNA"/>
</dbReference>
<dbReference type="InterPro" id="IPR029055">
    <property type="entry name" value="Ntn_hydrolases_N"/>
</dbReference>
<evidence type="ECO:0000259" key="11">
    <source>
        <dbReference type="PROSITE" id="PS51278"/>
    </source>
</evidence>
<feature type="binding site" evidence="9">
    <location>
        <position position="99"/>
    </location>
    <ligand>
        <name>L-glutamine</name>
        <dbReference type="ChEBI" id="CHEBI:58359"/>
    </ligand>
</feature>
<feature type="active site" description="For GATase activity" evidence="8">
    <location>
        <position position="2"/>
    </location>
</feature>
<feature type="site" description="Important for beta-aspartyl-AMP intermediate formation" evidence="10">
    <location>
        <position position="363"/>
    </location>
</feature>
<name>A0A9W6FRH0_9BACT</name>
<dbReference type="GO" id="GO:0005829">
    <property type="term" value="C:cytosol"/>
    <property type="evidence" value="ECO:0007669"/>
    <property type="project" value="TreeGrafter"/>
</dbReference>
<evidence type="ECO:0000256" key="1">
    <source>
        <dbReference type="ARBA" id="ARBA00005187"/>
    </source>
</evidence>
<evidence type="ECO:0000256" key="10">
    <source>
        <dbReference type="PIRSR" id="PIRSR001589-3"/>
    </source>
</evidence>
<organism evidence="12 13">
    <name type="scientific">Desulforhabdus amnigena</name>
    <dbReference type="NCBI Taxonomy" id="40218"/>
    <lineage>
        <taxon>Bacteria</taxon>
        <taxon>Pseudomonadati</taxon>
        <taxon>Thermodesulfobacteriota</taxon>
        <taxon>Syntrophobacteria</taxon>
        <taxon>Syntrophobacterales</taxon>
        <taxon>Syntrophobacteraceae</taxon>
        <taxon>Desulforhabdus</taxon>
    </lineage>
</organism>
<feature type="binding site" evidence="9">
    <location>
        <begin position="361"/>
        <end position="362"/>
    </location>
    <ligand>
        <name>ATP</name>
        <dbReference type="ChEBI" id="CHEBI:30616"/>
    </ligand>
</feature>
<accession>A0A9W6FRH0</accession>
<dbReference type="InterPro" id="IPR051786">
    <property type="entry name" value="ASN_synthetase/amidase"/>
</dbReference>
<dbReference type="PROSITE" id="PS51278">
    <property type="entry name" value="GATASE_TYPE_2"/>
    <property type="match status" value="1"/>
</dbReference>
<sequence length="628" mass="71663">MCGIAGIFNPQGLDDSVLHVHRMIQAIRHRGPDAEGFHVEKQAQLGSCRLSIIDVDAGPQPIWSEDGRTCIVFNGEIYNYRELREQLAEHGRLFRTHTDTEVVLQAYLKWGNSCVERFKGMFAFCIWDSRRQSLFLARDHFGIKPLYYSRLPDGTFLFGSEIKAILTHSAIQREVNPQAIDNLFTFGFNTAPHTFFQGIEQLLPGHILKVDRHGIKMAPYWDIPAELPYLHGDDCELIERFRGKLQEAVRQGVVSDVPVGVYLSGGIDSSAIAALYSKSTDQPVKTITITFDGADYDERDFSRSVASSLAAEHHEFKCSIGAEEIGPMVRALENPIVSLLHLPLYLLSGKAKELGLKVVLSGDGSDEILGGYDYFKQLKCMEFIKKGGPWRKSVLKRLYPTLQDSQLAPMHEHLARAAERFPVNHPAIPYRYREFQFKEQLYSRRFAQRLSHFAQEPVQLANVGRFSHRPAFDQAIYLETKLRLLNLTLPLADKMGMTHSVEVRPLFLDHELVELLFQIPPHLKMQGLNEKFLLKESMKGIVPETIRARRKQPFNPPAPWFLKTMDELVMEYLSPGKVREADYFDPQFVQELLIQHRKGGSLDLSGLIVVVFFIQMWHEVMINGKDMI</sequence>
<evidence type="ECO:0000256" key="3">
    <source>
        <dbReference type="ARBA" id="ARBA00012737"/>
    </source>
</evidence>
<dbReference type="InterPro" id="IPR033738">
    <property type="entry name" value="AsnB_N"/>
</dbReference>